<organism evidence="10 11">
    <name type="scientific">Eptatretus burgeri</name>
    <name type="common">Inshore hagfish</name>
    <dbReference type="NCBI Taxonomy" id="7764"/>
    <lineage>
        <taxon>Eukaryota</taxon>
        <taxon>Metazoa</taxon>
        <taxon>Chordata</taxon>
        <taxon>Craniata</taxon>
        <taxon>Vertebrata</taxon>
        <taxon>Cyclostomata</taxon>
        <taxon>Myxini</taxon>
        <taxon>Myxiniformes</taxon>
        <taxon>Myxinidae</taxon>
        <taxon>Eptatretinae</taxon>
        <taxon>Eptatretus</taxon>
    </lineage>
</organism>
<proteinExistence type="inferred from homology"/>
<sequence length="312" mass="33449">GTGKGQITVLLFRVLRRHQAVVISGVKLARDVRREVRHDVEKWVSAGNRRPHLSVVLVGDNPASHAYVRNKTRAAANVGISSETVLRPASTSQRELLDLIGSLNCDAHVDGVLVQLPLPDHMDERAICNAVHPEKDVDGFHVSNVGRLCLDQPSILPATPWAVWEILQRTGIETFGRNVVVAGRSKNVGLPIAMLLHSDGKHERPGVMHDMPSIFLCGVCVGIPGLITDDMVQPGATVIDVGITRITDAVSGQDKLIGDVDFEGVQKVAGYITPVPGGVGPMTVAMLMKNTIIAAKKMIPLCQNVSYGAGIC</sequence>
<evidence type="ECO:0000259" key="8">
    <source>
        <dbReference type="Pfam" id="PF00763"/>
    </source>
</evidence>
<keyword evidence="4" id="KW-0560">Oxidoreductase</keyword>
<dbReference type="Gene3D" id="3.40.50.720">
    <property type="entry name" value="NAD(P)-binding Rossmann-like Domain"/>
    <property type="match status" value="1"/>
</dbReference>
<evidence type="ECO:0000256" key="5">
    <source>
        <dbReference type="ARBA" id="ARBA00023268"/>
    </source>
</evidence>
<evidence type="ECO:0000256" key="2">
    <source>
        <dbReference type="ARBA" id="ARBA00022563"/>
    </source>
</evidence>
<dbReference type="GO" id="GO:0004487">
    <property type="term" value="F:methylenetetrahydrofolate dehydrogenase (NAD+) activity"/>
    <property type="evidence" value="ECO:0007669"/>
    <property type="project" value="TreeGrafter"/>
</dbReference>
<accession>A0A8C4WYW4</accession>
<protein>
    <recommendedName>
        <fullName evidence="1">methenyltetrahydrofolate cyclohydrolase</fullName>
        <ecNumber evidence="1">3.5.4.9</ecNumber>
    </recommendedName>
</protein>
<feature type="domain" description="Tetrahydrofolate dehydrogenase/cyclohydrolase NAD(P)-binding" evidence="9">
    <location>
        <begin position="157"/>
        <end position="297"/>
    </location>
</feature>
<dbReference type="HAMAP" id="MF_01576">
    <property type="entry name" value="THF_DHG_CYH"/>
    <property type="match status" value="1"/>
</dbReference>
<evidence type="ECO:0000256" key="7">
    <source>
        <dbReference type="ARBA" id="ARBA00061364"/>
    </source>
</evidence>
<dbReference type="PROSITE" id="PS00767">
    <property type="entry name" value="THF_DHG_CYH_2"/>
    <property type="match status" value="1"/>
</dbReference>
<evidence type="ECO:0000313" key="11">
    <source>
        <dbReference type="Proteomes" id="UP000694388"/>
    </source>
</evidence>
<evidence type="ECO:0000313" key="10">
    <source>
        <dbReference type="Ensembl" id="ENSEBUP00000020993.1"/>
    </source>
</evidence>
<evidence type="ECO:0000259" key="9">
    <source>
        <dbReference type="Pfam" id="PF02882"/>
    </source>
</evidence>
<dbReference type="GO" id="GO:0004488">
    <property type="term" value="F:methylenetetrahydrofolate dehydrogenase (NADP+) activity"/>
    <property type="evidence" value="ECO:0007669"/>
    <property type="project" value="InterPro"/>
</dbReference>
<reference evidence="10" key="2">
    <citation type="submission" date="2025-09" db="UniProtKB">
        <authorList>
            <consortium name="Ensembl"/>
        </authorList>
    </citation>
    <scope>IDENTIFICATION</scope>
</reference>
<dbReference type="GO" id="GO:0035999">
    <property type="term" value="P:tetrahydrofolate interconversion"/>
    <property type="evidence" value="ECO:0007669"/>
    <property type="project" value="TreeGrafter"/>
</dbReference>
<reference evidence="10" key="1">
    <citation type="submission" date="2025-08" db="UniProtKB">
        <authorList>
            <consortium name="Ensembl"/>
        </authorList>
    </citation>
    <scope>IDENTIFICATION</scope>
</reference>
<dbReference type="Proteomes" id="UP000694388">
    <property type="component" value="Unplaced"/>
</dbReference>
<dbReference type="FunFam" id="3.40.50.10860:FF:000001">
    <property type="entry name" value="Bifunctional protein FolD"/>
    <property type="match status" value="1"/>
</dbReference>
<feature type="domain" description="Tetrahydrofolate dehydrogenase/cyclohydrolase catalytic" evidence="8">
    <location>
        <begin position="23"/>
        <end position="138"/>
    </location>
</feature>
<keyword evidence="11" id="KW-1185">Reference proteome</keyword>
<dbReference type="PANTHER" id="PTHR48099:SF11">
    <property type="entry name" value="BIFUNCTIONAL METHYLENETETRAHYDROFOLATE DEHYDROGENASE_CYCLOHYDROLASE, MITOCHONDRIAL"/>
    <property type="match status" value="1"/>
</dbReference>
<keyword evidence="3" id="KW-0378">Hydrolase</keyword>
<dbReference type="InterPro" id="IPR046346">
    <property type="entry name" value="Aminoacid_DH-like_N_sf"/>
</dbReference>
<dbReference type="AlphaFoldDB" id="A0A8C4WYW4"/>
<dbReference type="Pfam" id="PF00763">
    <property type="entry name" value="THF_DHG_CYH"/>
    <property type="match status" value="1"/>
</dbReference>
<evidence type="ECO:0000256" key="4">
    <source>
        <dbReference type="ARBA" id="ARBA00023002"/>
    </source>
</evidence>
<dbReference type="GO" id="GO:0005739">
    <property type="term" value="C:mitochondrion"/>
    <property type="evidence" value="ECO:0007669"/>
    <property type="project" value="TreeGrafter"/>
</dbReference>
<keyword evidence="5" id="KW-0511">Multifunctional enzyme</keyword>
<dbReference type="InterPro" id="IPR020630">
    <property type="entry name" value="THF_DH/CycHdrlase_cat_dom"/>
</dbReference>
<dbReference type="CDD" id="cd01080">
    <property type="entry name" value="NAD_bind_m-THF_DH_Cyclohyd"/>
    <property type="match status" value="1"/>
</dbReference>
<evidence type="ECO:0000256" key="1">
    <source>
        <dbReference type="ARBA" id="ARBA00012776"/>
    </source>
</evidence>
<dbReference type="InterPro" id="IPR036291">
    <property type="entry name" value="NAD(P)-bd_dom_sf"/>
</dbReference>
<comment type="similarity">
    <text evidence="7">Belongs to the tetrahydrofolate dehydrogenase/cyclohydrolase family.</text>
</comment>
<dbReference type="Gene3D" id="3.40.50.10860">
    <property type="entry name" value="Leucine Dehydrogenase, chain A, domain 1"/>
    <property type="match status" value="1"/>
</dbReference>
<dbReference type="InterPro" id="IPR020867">
    <property type="entry name" value="THF_DH/CycHdrlase_CS"/>
</dbReference>
<dbReference type="SUPFAM" id="SSF53223">
    <property type="entry name" value="Aminoacid dehydrogenase-like, N-terminal domain"/>
    <property type="match status" value="1"/>
</dbReference>
<keyword evidence="2" id="KW-0554">One-carbon metabolism</keyword>
<dbReference type="Pfam" id="PF02882">
    <property type="entry name" value="THF_DHG_CYH_C"/>
    <property type="match status" value="1"/>
</dbReference>
<dbReference type="SUPFAM" id="SSF51735">
    <property type="entry name" value="NAD(P)-binding Rossmann-fold domains"/>
    <property type="match status" value="1"/>
</dbReference>
<evidence type="ECO:0000256" key="3">
    <source>
        <dbReference type="ARBA" id="ARBA00022801"/>
    </source>
</evidence>
<dbReference type="PRINTS" id="PR00085">
    <property type="entry name" value="THFDHDRGNASE"/>
</dbReference>
<dbReference type="PANTHER" id="PTHR48099">
    <property type="entry name" value="C-1-TETRAHYDROFOLATE SYNTHASE, CYTOPLASMIC-RELATED"/>
    <property type="match status" value="1"/>
</dbReference>
<dbReference type="Ensembl" id="ENSEBUT00000021569.1">
    <property type="protein sequence ID" value="ENSEBUP00000020993.1"/>
    <property type="gene ID" value="ENSEBUG00000012976.1"/>
</dbReference>
<dbReference type="EC" id="3.5.4.9" evidence="1"/>
<dbReference type="InterPro" id="IPR020631">
    <property type="entry name" value="THF_DH/CycHdrlase_NAD-bd_dom"/>
</dbReference>
<dbReference type="OMA" id="VCHILTK"/>
<name>A0A8C4WYW4_EPTBU</name>
<evidence type="ECO:0000256" key="6">
    <source>
        <dbReference type="ARBA" id="ARBA00036357"/>
    </source>
</evidence>
<dbReference type="GeneTree" id="ENSGT00940000164825"/>
<dbReference type="GO" id="GO:0004477">
    <property type="term" value="F:methenyltetrahydrofolate cyclohydrolase activity"/>
    <property type="evidence" value="ECO:0007669"/>
    <property type="project" value="UniProtKB-EC"/>
</dbReference>
<comment type="catalytic activity">
    <reaction evidence="6">
        <text>(6R)-5,10-methenyltetrahydrofolate + H2O = (6R)-10-formyltetrahydrofolate + H(+)</text>
        <dbReference type="Rhea" id="RHEA:23700"/>
        <dbReference type="ChEBI" id="CHEBI:15377"/>
        <dbReference type="ChEBI" id="CHEBI:15378"/>
        <dbReference type="ChEBI" id="CHEBI:57455"/>
        <dbReference type="ChEBI" id="CHEBI:195366"/>
        <dbReference type="EC" id="3.5.4.9"/>
    </reaction>
</comment>
<dbReference type="PROSITE" id="PS00766">
    <property type="entry name" value="THF_DHG_CYH_1"/>
    <property type="match status" value="1"/>
</dbReference>
<dbReference type="InterPro" id="IPR000672">
    <property type="entry name" value="THF_DH/CycHdrlase"/>
</dbReference>